<dbReference type="PANTHER" id="PTHR43667:SF2">
    <property type="entry name" value="FATTY ACID C-METHYL TRANSFERASE"/>
    <property type="match status" value="1"/>
</dbReference>
<dbReference type="InterPro" id="IPR050723">
    <property type="entry name" value="CFA/CMAS"/>
</dbReference>
<dbReference type="EMBL" id="LN885086">
    <property type="protein sequence ID" value="CUQ65025.1"/>
    <property type="molecule type" value="Genomic_DNA"/>
</dbReference>
<dbReference type="AlphaFoldDB" id="A0A0S4KKS3"/>
<dbReference type="InterPro" id="IPR041698">
    <property type="entry name" value="Methyltransf_25"/>
</dbReference>
<evidence type="ECO:0000259" key="1">
    <source>
        <dbReference type="Pfam" id="PF13649"/>
    </source>
</evidence>
<reference evidence="3" key="1">
    <citation type="submission" date="2015-09" db="EMBL/GenBank/DDBJ databases">
        <authorList>
            <person name="Daims H."/>
        </authorList>
    </citation>
    <scope>NUCLEOTIDE SEQUENCE [LARGE SCALE GENOMIC DNA]</scope>
</reference>
<dbReference type="PANTHER" id="PTHR43667">
    <property type="entry name" value="CYCLOPROPANE-FATTY-ACYL-PHOSPHOLIPID SYNTHASE"/>
    <property type="match status" value="1"/>
</dbReference>
<name>A0A0S4KKS3_9BACT</name>
<dbReference type="Pfam" id="PF13649">
    <property type="entry name" value="Methyltransf_25"/>
    <property type="match status" value="1"/>
</dbReference>
<accession>A0A0S4KKS3</accession>
<evidence type="ECO:0000313" key="2">
    <source>
        <dbReference type="EMBL" id="CUQ65025.1"/>
    </source>
</evidence>
<feature type="domain" description="Methyltransferase" evidence="1">
    <location>
        <begin position="91"/>
        <end position="185"/>
    </location>
</feature>
<dbReference type="STRING" id="1715989.NITINOP_0048"/>
<keyword evidence="3" id="KW-1185">Reference proteome</keyword>
<gene>
    <name evidence="2" type="ORF">NITINOP_0048</name>
</gene>
<dbReference type="Proteomes" id="UP000066284">
    <property type="component" value="Chromosome 1"/>
</dbReference>
<organism evidence="2 3">
    <name type="scientific">Candidatus Nitrospira inopinata</name>
    <dbReference type="NCBI Taxonomy" id="1715989"/>
    <lineage>
        <taxon>Bacteria</taxon>
        <taxon>Pseudomonadati</taxon>
        <taxon>Nitrospirota</taxon>
        <taxon>Nitrospiria</taxon>
        <taxon>Nitrospirales</taxon>
        <taxon>Nitrospiraceae</taxon>
        <taxon>Nitrospira</taxon>
    </lineage>
</organism>
<dbReference type="KEGG" id="nio:NITINOP_0048"/>
<dbReference type="Gene3D" id="3.40.50.150">
    <property type="entry name" value="Vaccinia Virus protein VP39"/>
    <property type="match status" value="1"/>
</dbReference>
<dbReference type="CDD" id="cd02440">
    <property type="entry name" value="AdoMet_MTases"/>
    <property type="match status" value="1"/>
</dbReference>
<dbReference type="InterPro" id="IPR029063">
    <property type="entry name" value="SAM-dependent_MTases_sf"/>
</dbReference>
<sequence>MVAGRTGPCRASRCRARSHRLVEIAEPGREAWTETMGESMGETMMMRQLEPEVMDDPAQADAYAAADFSAENQGFVDRFRDYFPDFSQGQVFDLGCGPGDIPIRFARAFPACRVVGIDASRPMVELAERAVAAATLSDRITILCQRFQDLPGERQADAVISNSLLHHLPNPLQFWQKLRFLVKPGSPVLVMDLLRPESPEAAQAIVDRYAPGASEILRRDFYHSLLASFTEDEVASQLARMNLTRLLLDVPDDRHWVVGGIVY</sequence>
<dbReference type="SUPFAM" id="SSF53335">
    <property type="entry name" value="S-adenosyl-L-methionine-dependent methyltransferases"/>
    <property type="match status" value="1"/>
</dbReference>
<protein>
    <recommendedName>
        <fullName evidence="1">Methyltransferase domain-containing protein</fullName>
    </recommendedName>
</protein>
<evidence type="ECO:0000313" key="3">
    <source>
        <dbReference type="Proteomes" id="UP000066284"/>
    </source>
</evidence>
<proteinExistence type="predicted"/>